<dbReference type="SUPFAM" id="SSF52799">
    <property type="entry name" value="(Phosphotyrosine protein) phosphatases II"/>
    <property type="match status" value="1"/>
</dbReference>
<dbReference type="SUPFAM" id="SSF101478">
    <property type="entry name" value="ADP-ribosylglycohydrolase"/>
    <property type="match status" value="1"/>
</dbReference>
<dbReference type="AlphaFoldDB" id="A0A6J6G4P3"/>
<dbReference type="InterPro" id="IPR016130">
    <property type="entry name" value="Tyr_Pase_AS"/>
</dbReference>
<gene>
    <name evidence="4" type="ORF">UFOPK1722_01869</name>
</gene>
<reference evidence="4" key="1">
    <citation type="submission" date="2020-05" db="EMBL/GenBank/DDBJ databases">
        <authorList>
            <person name="Chiriac C."/>
            <person name="Salcher M."/>
            <person name="Ghai R."/>
            <person name="Kavagutti S V."/>
        </authorList>
    </citation>
    <scope>NUCLEOTIDE SEQUENCE</scope>
</reference>
<dbReference type="Gene3D" id="3.90.190.10">
    <property type="entry name" value="Protein tyrosine phosphatase superfamily"/>
    <property type="match status" value="1"/>
</dbReference>
<dbReference type="InterPro" id="IPR000340">
    <property type="entry name" value="Dual-sp_phosphatase_cat-dom"/>
</dbReference>
<dbReference type="PROSITE" id="PS00383">
    <property type="entry name" value="TYR_PHOSPHATASE_1"/>
    <property type="match status" value="1"/>
</dbReference>
<name>A0A6J6G4P3_9ZZZZ</name>
<protein>
    <submittedName>
        <fullName evidence="4">Unannotated protein</fullName>
    </submittedName>
</protein>
<dbReference type="InterPro" id="IPR029021">
    <property type="entry name" value="Prot-tyrosine_phosphatase-like"/>
</dbReference>
<dbReference type="Pfam" id="PF03747">
    <property type="entry name" value="ADP_ribosyl_GH"/>
    <property type="match status" value="1"/>
</dbReference>
<organism evidence="4">
    <name type="scientific">freshwater metagenome</name>
    <dbReference type="NCBI Taxonomy" id="449393"/>
    <lineage>
        <taxon>unclassified sequences</taxon>
        <taxon>metagenomes</taxon>
        <taxon>ecological metagenomes</taxon>
    </lineage>
</organism>
<dbReference type="Pfam" id="PF00782">
    <property type="entry name" value="DSPc"/>
    <property type="match status" value="1"/>
</dbReference>
<dbReference type="PROSITE" id="PS50056">
    <property type="entry name" value="TYR_PHOSPHATASE_2"/>
    <property type="match status" value="1"/>
</dbReference>
<dbReference type="InterPro" id="IPR050792">
    <property type="entry name" value="ADP-ribosylglycohydrolase"/>
</dbReference>
<evidence type="ECO:0000256" key="1">
    <source>
        <dbReference type="ARBA" id="ARBA00010702"/>
    </source>
</evidence>
<dbReference type="InterPro" id="IPR036705">
    <property type="entry name" value="Ribosyl_crysJ1_sf"/>
</dbReference>
<accession>A0A6J6G4P3</accession>
<dbReference type="GO" id="GO:0016787">
    <property type="term" value="F:hydrolase activity"/>
    <property type="evidence" value="ECO:0007669"/>
    <property type="project" value="UniProtKB-KW"/>
</dbReference>
<keyword evidence="2" id="KW-0378">Hydrolase</keyword>
<dbReference type="EMBL" id="CAEZTS010000228">
    <property type="protein sequence ID" value="CAB4595530.1"/>
    <property type="molecule type" value="Genomic_DNA"/>
</dbReference>
<dbReference type="PANTHER" id="PTHR16222:SF24">
    <property type="entry name" value="ADP-RIBOSYLHYDROLASE ARH3"/>
    <property type="match status" value="1"/>
</dbReference>
<dbReference type="Gene3D" id="1.10.4080.10">
    <property type="entry name" value="ADP-ribosylation/Crystallin J1"/>
    <property type="match status" value="1"/>
</dbReference>
<dbReference type="InterPro" id="IPR000387">
    <property type="entry name" value="Tyr_Pase_dom"/>
</dbReference>
<dbReference type="PANTHER" id="PTHR16222">
    <property type="entry name" value="ADP-RIBOSYLGLYCOHYDROLASE"/>
    <property type="match status" value="1"/>
</dbReference>
<feature type="domain" description="Tyrosine specific protein phosphatases" evidence="3">
    <location>
        <begin position="422"/>
        <end position="482"/>
    </location>
</feature>
<sequence>MITAPVLRTLCSFPIVSVPMNDTHITSTITIDPVRIGADAQQRAIGALIGATVGDALGAPFEFGPAGAYSARFPTPLRGTSTEMVGGGAFDWAPGEFTDDSQMMLALAESLLARGGLDLDDLWARFRAWRSGATDCGTTTAGALAHEDRHGAAADVHRSWGRTASNGALMRTWAIALAFVGHDTAEVMKVARAQAELTHFDPLAGWSAAIGTELCRRAILGADPTTQIDDVLSFVDESYRAEFARLLSPRWEPNLDTDHSNGAATICLAQAVWALRGSRDFESAMRLVIDLGGDTDTVACVAGALAGAVYSVQGIPSRWLTVVHGSFSTPSGRVGYRYADLLDTARLLLGRDRAGRSRLEVPAPPQRVDEEVPVFASDLGGAIECDGDFATVSLCLIDGRLDHHTVRRELYMRDEEGHDENVNLLAAVEDAVSSIDALLADGHRVLVHCHGGRSRTGLVLKAWAMRRYSFTEAEAHAWLEARWHRYQPWNTTFTEFLRDTWEPAVRI</sequence>
<evidence type="ECO:0000256" key="2">
    <source>
        <dbReference type="ARBA" id="ARBA00022801"/>
    </source>
</evidence>
<comment type="similarity">
    <text evidence="1">Belongs to the ADP-ribosylglycohydrolase family.</text>
</comment>
<evidence type="ECO:0000313" key="4">
    <source>
        <dbReference type="EMBL" id="CAB4595530.1"/>
    </source>
</evidence>
<evidence type="ECO:0000259" key="3">
    <source>
        <dbReference type="PROSITE" id="PS50056"/>
    </source>
</evidence>
<dbReference type="InterPro" id="IPR005502">
    <property type="entry name" value="Ribosyl_crysJ1"/>
</dbReference>
<proteinExistence type="inferred from homology"/>